<evidence type="ECO:0000313" key="1">
    <source>
        <dbReference type="EMBL" id="RIB26135.1"/>
    </source>
</evidence>
<dbReference type="EMBL" id="QKWP01000147">
    <property type="protein sequence ID" value="RIB26135.1"/>
    <property type="molecule type" value="Genomic_DNA"/>
</dbReference>
<organism evidence="1 2">
    <name type="scientific">Gigaspora rosea</name>
    <dbReference type="NCBI Taxonomy" id="44941"/>
    <lineage>
        <taxon>Eukaryota</taxon>
        <taxon>Fungi</taxon>
        <taxon>Fungi incertae sedis</taxon>
        <taxon>Mucoromycota</taxon>
        <taxon>Glomeromycotina</taxon>
        <taxon>Glomeromycetes</taxon>
        <taxon>Diversisporales</taxon>
        <taxon>Gigasporaceae</taxon>
        <taxon>Gigaspora</taxon>
    </lineage>
</organism>
<evidence type="ECO:0000313" key="2">
    <source>
        <dbReference type="Proteomes" id="UP000266673"/>
    </source>
</evidence>
<keyword evidence="2" id="KW-1185">Reference proteome</keyword>
<sequence>MAKKEKNTQEILVQNEVVESFNKPIEAEKIESLNKNKKKFGVAETIESLRKYEHRPGRAKKFLNIIGSSFEWPVSMLNQYRDFVFWALTDDVGSCEDDIKTAYNYFVFFDCLDKGEFNKHIDNWILVYNQEVIEYGQEYTREEQWDKLQEKPGAIYLPADLSKHPKIPSARVVHAQ</sequence>
<protein>
    <submittedName>
        <fullName evidence="1">Uncharacterized protein</fullName>
    </submittedName>
</protein>
<dbReference type="Proteomes" id="UP000266673">
    <property type="component" value="Unassembled WGS sequence"/>
</dbReference>
<dbReference type="OrthoDB" id="2430512at2759"/>
<name>A0A397VU76_9GLOM</name>
<reference evidence="1 2" key="1">
    <citation type="submission" date="2018-06" db="EMBL/GenBank/DDBJ databases">
        <title>Comparative genomics reveals the genomic features of Rhizophagus irregularis, R. cerebriforme, R. diaphanum and Gigaspora rosea, and their symbiotic lifestyle signature.</title>
        <authorList>
            <person name="Morin E."/>
            <person name="San Clemente H."/>
            <person name="Chen E.C.H."/>
            <person name="De La Providencia I."/>
            <person name="Hainaut M."/>
            <person name="Kuo A."/>
            <person name="Kohler A."/>
            <person name="Murat C."/>
            <person name="Tang N."/>
            <person name="Roy S."/>
            <person name="Loubradou J."/>
            <person name="Henrissat B."/>
            <person name="Grigoriev I.V."/>
            <person name="Corradi N."/>
            <person name="Roux C."/>
            <person name="Martin F.M."/>
        </authorList>
    </citation>
    <scope>NUCLEOTIDE SEQUENCE [LARGE SCALE GENOMIC DNA]</scope>
    <source>
        <strain evidence="1 2">DAOM 194757</strain>
    </source>
</reference>
<comment type="caution">
    <text evidence="1">The sequence shown here is derived from an EMBL/GenBank/DDBJ whole genome shotgun (WGS) entry which is preliminary data.</text>
</comment>
<dbReference type="AlphaFoldDB" id="A0A397VU76"/>
<proteinExistence type="predicted"/>
<gene>
    <name evidence="1" type="ORF">C2G38_2138446</name>
</gene>
<accession>A0A397VU76</accession>